<dbReference type="GeneID" id="33194256"/>
<protein>
    <submittedName>
        <fullName evidence="5">Tegument protein UL7</fullName>
    </submittedName>
</protein>
<keyword evidence="2" id="KW-1040">Host Golgi apparatus</keyword>
<evidence type="ECO:0000256" key="3">
    <source>
        <dbReference type="ARBA" id="ARBA00022844"/>
    </source>
</evidence>
<accession>A0A1Z1NEI2</accession>
<keyword evidence="3" id="KW-0946">Virion</keyword>
<dbReference type="InterPro" id="IPR002600">
    <property type="entry name" value="Herpes_UL7"/>
</dbReference>
<dbReference type="RefSeq" id="YP_009388542.1">
    <property type="nucleotide sequence ID" value="NC_035117.1"/>
</dbReference>
<gene>
    <name evidence="5" type="primary">ORF42</name>
</gene>
<keyword evidence="4" id="KW-1035">Host cytoplasm</keyword>
<evidence type="ECO:0000256" key="4">
    <source>
        <dbReference type="ARBA" id="ARBA00023200"/>
    </source>
</evidence>
<dbReference type="Pfam" id="PF01677">
    <property type="entry name" value="Herpes_UL7"/>
    <property type="match status" value="1"/>
</dbReference>
<name>A0A1Z1NEI2_9GAMA</name>
<dbReference type="GO" id="GO:0044423">
    <property type="term" value="C:virion component"/>
    <property type="evidence" value="ECO:0007669"/>
    <property type="project" value="UniProtKB-KW"/>
</dbReference>
<dbReference type="KEGG" id="vg:33194256"/>
<reference evidence="5" key="1">
    <citation type="submission" date="2017-04" db="EMBL/GenBank/DDBJ databases">
        <title>Genome sequence of delphinid gammaherpesvirus 1 from an Atlantic bottlenose dolphin (Tursiops truncatus).</title>
        <authorList>
            <person name="Davison A.J."/>
            <person name="Subramaniam K."/>
            <person name="Kerr K."/>
            <person name="Jacob J.J."/>
            <person name="Landrau-Giovannetti N."/>
            <person name="Waltzek T.B."/>
        </authorList>
    </citation>
    <scope>NUCLEOTIDE SEQUENCE [LARGE SCALE GENOMIC DNA]</scope>
    <source>
        <strain evidence="5">Sarasota</strain>
    </source>
</reference>
<proteinExistence type="inferred from homology"/>
<keyword evidence="1" id="KW-0920">Virion tegument</keyword>
<organism evidence="5">
    <name type="scientific">Common bottlenose dolphin gammaherpesvirus 1 strain Sarasota</name>
    <dbReference type="NCBI Taxonomy" id="2022783"/>
    <lineage>
        <taxon>Viruses</taxon>
        <taxon>Duplodnaviria</taxon>
        <taxon>Heunggongvirae</taxon>
        <taxon>Peploviricota</taxon>
        <taxon>Herviviricetes</taxon>
        <taxon>Herpesvirales</taxon>
        <taxon>Orthoherpesviridae</taxon>
        <taxon>Gammaherpesvirinae</taxon>
        <taxon>Bossavirus</taxon>
        <taxon>Bossavirus delphinidgamma1</taxon>
        <taxon>Delphinid gammaherpesvirus 1</taxon>
    </lineage>
</organism>
<evidence type="ECO:0000313" key="5">
    <source>
        <dbReference type="EMBL" id="ARW78104.1"/>
    </source>
</evidence>
<sequence length="292" mass="32416">MSSRNGSACRRFFGRKRAREPAETGPRFLKPPAQVMCVRDTKLPLIPRLVLEVKKTSKVCTAAHTPNFLTDHGDLKVKELVAHVKACSSSSHFVGFTLVSLVEPEDKVNTLDLYPHVLSERLLLFKPKKVSLLEMCALLSMAENLDHVTPVAARAILGRARMLQTLTNSREAAFLLRGIESVVGTAARLGAAGGADLDGLPDALVMFKLHHELERDDHEARGVLKAIYLESCKMGCSETPEKGKARKKDQISFNVIYSNTIFTRHLQNKDVISILRHNCLCDEPVEHIFPSQ</sequence>
<evidence type="ECO:0000256" key="1">
    <source>
        <dbReference type="ARBA" id="ARBA00022580"/>
    </source>
</evidence>
<evidence type="ECO:0000256" key="2">
    <source>
        <dbReference type="ARBA" id="ARBA00022812"/>
    </source>
</evidence>
<dbReference type="EMBL" id="KY965444">
    <property type="protein sequence ID" value="ARW78104.1"/>
    <property type="molecule type" value="Genomic_DNA"/>
</dbReference>
<dbReference type="Proteomes" id="UP000214863">
    <property type="component" value="Segment"/>
</dbReference>
<dbReference type="HAMAP" id="MF_04038">
    <property type="entry name" value="HSV_CEP1"/>
    <property type="match status" value="1"/>
</dbReference>
<keyword evidence="6" id="KW-1185">Reference proteome</keyword>
<evidence type="ECO:0000313" key="6">
    <source>
        <dbReference type="Proteomes" id="UP000214863"/>
    </source>
</evidence>